<dbReference type="AlphaFoldDB" id="Q2AA99"/>
<dbReference type="CDD" id="cd00303">
    <property type="entry name" value="retropepsin_like"/>
    <property type="match status" value="1"/>
</dbReference>
<sequence>MPRVWTCFCELSDPSQVAIIDGQYEFEHELDSDEFVHQVDDDTDDFEDDADDTVLGCLRQIETPTISVVRSAISQPKTVDDWRRTFIFHTFTKIGDKNYKVIVDSGSCINAVSSAMIAKLGLKVVSHPNPYKVSWINDTALNVQERCLVPLQFSIYKDKVWCDILKMDVGQVILGRPWLFDNVVHIFGRSNMLLLEHDENKVKILPVQPKGNDKKLDPNKSFQGVNLIGAKEIDRELTNGAPIFALAAREAPKDIANAAPSEVVPVLEEYSDVFPEDLSDQLPQMRDIQHAIDLIPGQPFPICLTIV</sequence>
<protein>
    <submittedName>
        <fullName evidence="1">Gag-pol polyprotein, related</fullName>
    </submittedName>
</protein>
<organism evidence="1">
    <name type="scientific">Asparagus officinalis</name>
    <name type="common">Garden asparagus</name>
    <dbReference type="NCBI Taxonomy" id="4686"/>
    <lineage>
        <taxon>Eukaryota</taxon>
        <taxon>Viridiplantae</taxon>
        <taxon>Streptophyta</taxon>
        <taxon>Embryophyta</taxon>
        <taxon>Tracheophyta</taxon>
        <taxon>Spermatophyta</taxon>
        <taxon>Magnoliopsida</taxon>
        <taxon>Liliopsida</taxon>
        <taxon>Asparagales</taxon>
        <taxon>Asparagaceae</taxon>
        <taxon>Asparagoideae</taxon>
        <taxon>Asparagus</taxon>
    </lineage>
</organism>
<dbReference type="Gene3D" id="2.40.70.10">
    <property type="entry name" value="Acid Proteases"/>
    <property type="match status" value="1"/>
</dbReference>
<dbReference type="SUPFAM" id="SSF50630">
    <property type="entry name" value="Acid proteases"/>
    <property type="match status" value="1"/>
</dbReference>
<gene>
    <name evidence="1" type="ORF">17.t00030</name>
</gene>
<dbReference type="PANTHER" id="PTHR35046:SF9">
    <property type="entry name" value="RNA-DIRECTED DNA POLYMERASE"/>
    <property type="match status" value="1"/>
</dbReference>
<evidence type="ECO:0000313" key="1">
    <source>
        <dbReference type="EMBL" id="ABD63103.1"/>
    </source>
</evidence>
<dbReference type="InterPro" id="IPR021109">
    <property type="entry name" value="Peptidase_aspartic_dom_sf"/>
</dbReference>
<name>Q2AA99_ASPOF</name>
<dbReference type="PANTHER" id="PTHR35046">
    <property type="entry name" value="ZINC KNUCKLE (CCHC-TYPE) FAMILY PROTEIN"/>
    <property type="match status" value="1"/>
</dbReference>
<accession>Q2AA99</accession>
<proteinExistence type="predicted"/>
<reference evidence="1" key="1">
    <citation type="submission" date="2006-03" db="EMBL/GenBank/DDBJ databases">
        <title>Comparative Sequence and Genetic Analyses of Asparagus BACs Reveal No Microsynteny with Onion or Rice.</title>
        <authorList>
            <person name="Jernej J."/>
            <person name="Telgmann A."/>
            <person name="Jung C."/>
            <person name="Cheung F."/>
            <person name="Havey M.J."/>
            <person name="Town C.D."/>
        </authorList>
    </citation>
    <scope>NUCLEOTIDE SEQUENCE</scope>
</reference>
<dbReference type="EMBL" id="AC183433">
    <property type="protein sequence ID" value="ABD63103.1"/>
    <property type="molecule type" value="Genomic_DNA"/>
</dbReference>